<feature type="compositionally biased region" description="Low complexity" evidence="1">
    <location>
        <begin position="237"/>
        <end position="251"/>
    </location>
</feature>
<feature type="transmembrane region" description="Helical" evidence="2">
    <location>
        <begin position="277"/>
        <end position="294"/>
    </location>
</feature>
<organism evidence="3 4">
    <name type="scientific">Gonapodya prolifera (strain JEL478)</name>
    <name type="common">Monoblepharis prolifera</name>
    <dbReference type="NCBI Taxonomy" id="1344416"/>
    <lineage>
        <taxon>Eukaryota</taxon>
        <taxon>Fungi</taxon>
        <taxon>Fungi incertae sedis</taxon>
        <taxon>Chytridiomycota</taxon>
        <taxon>Chytridiomycota incertae sedis</taxon>
        <taxon>Monoblepharidomycetes</taxon>
        <taxon>Monoblepharidales</taxon>
        <taxon>Gonapodyaceae</taxon>
        <taxon>Gonapodya</taxon>
    </lineage>
</organism>
<dbReference type="Proteomes" id="UP000070544">
    <property type="component" value="Unassembled WGS sequence"/>
</dbReference>
<evidence type="ECO:0000313" key="4">
    <source>
        <dbReference type="Proteomes" id="UP000070544"/>
    </source>
</evidence>
<sequence>MTTPTSPPSSSETGIPDSLRDFSLGWSPWAAVAAAAVYLLAGGLLGFALGRVGKGISIAARWVLFCTARIAAYTIRAFLPSQFRPILYIAYWSVFVSGNGLFISAWSASVFAWTDRTMAGGVELVTTREEAASWRKRLLVFRIVIELLILIGVALGVAGVASRFRGGPNIQGHGIVMFVCMGLTCIAGVIGFARVGGLSSPEKLIGWSKELMNRDFELQQIRDAAVRQQFDLEHETGSTSGFSGSTAQASSRTQNTWRAREDAYLFLDVAKRLRKIALFRLLPCGVFFAARLLYQPYTVPADRVNDPAYAEAPYYALAVGFELIAMGLISVPWDAFAFLELPSLAERLDGRSPANSRVENESDSRAMLGTPHSVARSADLSQISPAR</sequence>
<evidence type="ECO:0000313" key="3">
    <source>
        <dbReference type="EMBL" id="KXS15581.1"/>
    </source>
</evidence>
<keyword evidence="2" id="KW-1133">Transmembrane helix</keyword>
<feature type="transmembrane region" description="Helical" evidence="2">
    <location>
        <begin position="62"/>
        <end position="79"/>
    </location>
</feature>
<feature type="transmembrane region" description="Helical" evidence="2">
    <location>
        <begin position="29"/>
        <end position="50"/>
    </location>
</feature>
<gene>
    <name evidence="3" type="ORF">M427DRAFT_69942</name>
</gene>
<keyword evidence="4" id="KW-1185">Reference proteome</keyword>
<feature type="transmembrane region" description="Helical" evidence="2">
    <location>
        <begin position="173"/>
        <end position="193"/>
    </location>
</feature>
<evidence type="ECO:0000256" key="2">
    <source>
        <dbReference type="SAM" id="Phobius"/>
    </source>
</evidence>
<name>A0A139AFJ3_GONPJ</name>
<feature type="region of interest" description="Disordered" evidence="1">
    <location>
        <begin position="350"/>
        <end position="387"/>
    </location>
</feature>
<keyword evidence="2" id="KW-0472">Membrane</keyword>
<reference evidence="3 4" key="1">
    <citation type="journal article" date="2015" name="Genome Biol. Evol.">
        <title>Phylogenomic analyses indicate that early fungi evolved digesting cell walls of algal ancestors of land plants.</title>
        <authorList>
            <person name="Chang Y."/>
            <person name="Wang S."/>
            <person name="Sekimoto S."/>
            <person name="Aerts A.L."/>
            <person name="Choi C."/>
            <person name="Clum A."/>
            <person name="LaButti K.M."/>
            <person name="Lindquist E.A."/>
            <person name="Yee Ngan C."/>
            <person name="Ohm R.A."/>
            <person name="Salamov A.A."/>
            <person name="Grigoriev I.V."/>
            <person name="Spatafora J.W."/>
            <person name="Berbee M.L."/>
        </authorList>
    </citation>
    <scope>NUCLEOTIDE SEQUENCE [LARGE SCALE GENOMIC DNA]</scope>
    <source>
        <strain evidence="3 4">JEL478</strain>
    </source>
</reference>
<feature type="transmembrane region" description="Helical" evidence="2">
    <location>
        <begin position="314"/>
        <end position="339"/>
    </location>
</feature>
<dbReference type="OrthoDB" id="2179366at2759"/>
<feature type="transmembrane region" description="Helical" evidence="2">
    <location>
        <begin position="138"/>
        <end position="161"/>
    </location>
</feature>
<feature type="transmembrane region" description="Helical" evidence="2">
    <location>
        <begin position="85"/>
        <end position="108"/>
    </location>
</feature>
<proteinExistence type="predicted"/>
<evidence type="ECO:0000256" key="1">
    <source>
        <dbReference type="SAM" id="MobiDB-lite"/>
    </source>
</evidence>
<accession>A0A139AFJ3</accession>
<keyword evidence="2" id="KW-0812">Transmembrane</keyword>
<feature type="region of interest" description="Disordered" evidence="1">
    <location>
        <begin position="235"/>
        <end position="254"/>
    </location>
</feature>
<protein>
    <submittedName>
        <fullName evidence="3">Uncharacterized protein</fullName>
    </submittedName>
</protein>
<dbReference type="AlphaFoldDB" id="A0A139AFJ3"/>
<dbReference type="EMBL" id="KQ965761">
    <property type="protein sequence ID" value="KXS15581.1"/>
    <property type="molecule type" value="Genomic_DNA"/>
</dbReference>